<dbReference type="RefSeq" id="WP_257596647.1">
    <property type="nucleotide sequence ID" value="NZ_JANKHH010000007.1"/>
</dbReference>
<protein>
    <recommendedName>
        <fullName evidence="3">MarR family transcriptional regulator</fullName>
    </recommendedName>
</protein>
<evidence type="ECO:0000313" key="2">
    <source>
        <dbReference type="Proteomes" id="UP001206067"/>
    </source>
</evidence>
<organism evidence="1 2">
    <name type="scientific">Parerythrobacter lacustris</name>
    <dbReference type="NCBI Taxonomy" id="2969984"/>
    <lineage>
        <taxon>Bacteria</taxon>
        <taxon>Pseudomonadati</taxon>
        <taxon>Pseudomonadota</taxon>
        <taxon>Alphaproteobacteria</taxon>
        <taxon>Sphingomonadales</taxon>
        <taxon>Erythrobacteraceae</taxon>
        <taxon>Parerythrobacter</taxon>
    </lineage>
</organism>
<gene>
    <name evidence="1" type="ORF">NSO95_12705</name>
</gene>
<comment type="caution">
    <text evidence="1">The sequence shown here is derived from an EMBL/GenBank/DDBJ whole genome shotgun (WGS) entry which is preliminary data.</text>
</comment>
<reference evidence="1 2" key="1">
    <citation type="submission" date="2022-08" db="EMBL/GenBank/DDBJ databases">
        <title>Polyphasic taxonomy analysis of Qipengyuania sp.RS5-5.</title>
        <authorList>
            <person name="Xamxidin M."/>
            <person name="Wu M."/>
        </authorList>
    </citation>
    <scope>NUCLEOTIDE SEQUENCE [LARGE SCALE GENOMIC DNA]</scope>
    <source>
        <strain evidence="1 2">RS5-5</strain>
    </source>
</reference>
<name>A0ABT1XT42_9SPHN</name>
<dbReference type="Proteomes" id="UP001206067">
    <property type="component" value="Unassembled WGS sequence"/>
</dbReference>
<accession>A0ABT1XT42</accession>
<sequence length="123" mass="13910">MTASLADNSRDLLRIQAERILSQRQARGLMIDPTVLGEPGWDILLCAFIAKRKGVSCCLEEVAGQINLSIGLTERWLTLLVSRDMLVQKGQFFQLSEITNRSLTRMLVAQIEELHHFTEMPRG</sequence>
<dbReference type="EMBL" id="JANKHH010000007">
    <property type="protein sequence ID" value="MCR2834803.1"/>
    <property type="molecule type" value="Genomic_DNA"/>
</dbReference>
<keyword evidence="2" id="KW-1185">Reference proteome</keyword>
<evidence type="ECO:0008006" key="3">
    <source>
        <dbReference type="Google" id="ProtNLM"/>
    </source>
</evidence>
<evidence type="ECO:0000313" key="1">
    <source>
        <dbReference type="EMBL" id="MCR2834803.1"/>
    </source>
</evidence>
<proteinExistence type="predicted"/>